<dbReference type="Proteomes" id="UP000004277">
    <property type="component" value="Unassembled WGS sequence"/>
</dbReference>
<gene>
    <name evidence="1" type="ORF">MW7_016670</name>
</gene>
<evidence type="ECO:0000313" key="1">
    <source>
        <dbReference type="EMBL" id="TMS56711.1"/>
    </source>
</evidence>
<keyword evidence="2" id="KW-1185">Reference proteome</keyword>
<evidence type="ECO:0000313" key="2">
    <source>
        <dbReference type="Proteomes" id="UP000004277"/>
    </source>
</evidence>
<reference evidence="1" key="1">
    <citation type="submission" date="2019-05" db="EMBL/GenBank/DDBJ databases">
        <title>Revised genome assembly of Burkholderiaceae (previously Ralstonia) sp. PBA.</title>
        <authorList>
            <person name="Gan H.M."/>
        </authorList>
    </citation>
    <scope>NUCLEOTIDE SEQUENCE</scope>
    <source>
        <strain evidence="1">PBA</strain>
    </source>
</reference>
<comment type="caution">
    <text evidence="1">The sequence shown here is derived from an EMBL/GenBank/DDBJ whole genome shotgun (WGS) entry which is preliminary data.</text>
</comment>
<protein>
    <submittedName>
        <fullName evidence="1">Leucyl aminopeptidase</fullName>
        <ecNumber evidence="1">3.4.11.1</ecNumber>
    </submittedName>
</protein>
<dbReference type="EMBL" id="AKCV02000026">
    <property type="protein sequence ID" value="TMS56711.1"/>
    <property type="molecule type" value="Genomic_DNA"/>
</dbReference>
<dbReference type="EC" id="3.4.11.1" evidence="1"/>
<name>A0ACD3SKL0_9BURK</name>
<sequence>MEFSTKALDWSAAGKNGFLATKTDCLVIGVFEGQNLSAAAKALDMATKGLVSRLIKLGDFEGKAGTCTLQHDIAGIGAARVLLVGLGKEAAFGDKAFADAARAALAALAGTSAANIVWCLTEHPARDRDIPWGVQLTTMLMREAAYRFADRHPALKSKRDKNTRGLRKVVLTTDAASAKAAATAAMRGAAIASGMDLAKDLGNLPPNICTPTYLGDTARGIAKAYKLKVEVLGRKQLEALKMGSFLAVAKGTEEPPQFIVLQYNGAAGLAKSRQAPVVLVGKGITFDSGGISLKPGEGMDEMKYDMCGAASVLGTIQAAAEMKLKLNVVAIVPTCENMPSGRATKPGDVVTSMSGQTIEVLNTDAEGRLILCDALTYAERFKPAAVVDVATLTGACIIALGHVNSGLYARSDALAEELLKAGKTMLDTAWRMPLDDAYQEQLHSNFADIANIGGRPAGSVTAACFLARFTEKYDWAHLDIAGTAWKSGGKAKGATGRPVPLLTEFLIQRAG</sequence>
<keyword evidence="1" id="KW-0031">Aminopeptidase</keyword>
<keyword evidence="1" id="KW-0378">Hydrolase</keyword>
<keyword evidence="1" id="KW-0645">Protease</keyword>
<accession>A0ACD3SKL0</accession>
<proteinExistence type="predicted"/>
<organism evidence="1 2">
    <name type="scientific">Imbroritus primus</name>
    <dbReference type="NCBI Taxonomy" id="3058603"/>
    <lineage>
        <taxon>Bacteria</taxon>
        <taxon>Pseudomonadati</taxon>
        <taxon>Pseudomonadota</taxon>
        <taxon>Betaproteobacteria</taxon>
        <taxon>Burkholderiales</taxon>
        <taxon>Burkholderiaceae</taxon>
        <taxon>Imbroritus</taxon>
    </lineage>
</organism>